<sequence length="562" mass="62691">MRTTGPTRMGHFDSSTKDLVHLSAVVSLLLLIASLVSAGTFNNINDTVPYLANYGYIPSVGDNQVVDRQVLLDGLGRLQDMCGVSRTGGIIDEATSECLNRPRCGNPDFVTGQRVRRHSGGRKRRYYIPAEADSWSPQSTHITYDIVVYSDDLPPSVIDDSIRRAFEVWSNATVLSFERIRGGQVDISISFYPTMQDHGDNMPFDGPGTVLAHAFWPWSEDRLKMDVHFDEAETWTAKSYSGANLWLVAAHEIGHTLGLGHNFILGTLMFPIHFGYNPDFVLHSDDIAGISELYGDIAPTPGPTVQDTPDLCQVVIDAVMVDGFTYFFKGEYYWKVLNGQPEPGYPRRISERWPGLEGGIDAAITVKNDFVWTPHTGKTYFFKARRVWRYTLTRLDEGFPKDADQEFPGFPSEINKIKGIFEISGNGETYIFTDGGFYVYNWLGFQGPYALQVFGGIPNNIVGAVQWTDNYIYFFTDNFQYYQCSPWSFSISRGYPRLAHVDWIGCPANSPSAGNLRLVETSDSLPESSGHDLEDTGSHGSSVSVTRTWTSMAILLGLLLLV</sequence>
<evidence type="ECO:0000313" key="18">
    <source>
        <dbReference type="Proteomes" id="UP000887568"/>
    </source>
</evidence>
<feature type="binding site" evidence="13">
    <location>
        <position position="261"/>
    </location>
    <ligand>
        <name>Zn(2+)</name>
        <dbReference type="ChEBI" id="CHEBI:29105"/>
        <label>2</label>
        <note>catalytic</note>
    </ligand>
</feature>
<feature type="binding site" evidence="13">
    <location>
        <position position="317"/>
    </location>
    <ligand>
        <name>Ca(2+)</name>
        <dbReference type="ChEBI" id="CHEBI:29108"/>
        <label>4</label>
    </ligand>
</feature>
<accession>A0A914A7B1</accession>
<dbReference type="GO" id="GO:0030198">
    <property type="term" value="P:extracellular matrix organization"/>
    <property type="evidence" value="ECO:0007669"/>
    <property type="project" value="TreeGrafter"/>
</dbReference>
<reference evidence="17" key="1">
    <citation type="submission" date="2022-11" db="UniProtKB">
        <authorList>
            <consortium name="EnsemblMetazoa"/>
        </authorList>
    </citation>
    <scope>IDENTIFICATION</scope>
</reference>
<dbReference type="SUPFAM" id="SSF47090">
    <property type="entry name" value="PGBD-like"/>
    <property type="match status" value="1"/>
</dbReference>
<comment type="cofactor">
    <cofactor evidence="13">
        <name>Zn(2+)</name>
        <dbReference type="ChEBI" id="CHEBI:29105"/>
    </cofactor>
    <text evidence="13">Binds 2 Zn(2+) ions per subunit.</text>
</comment>
<feature type="binding site" evidence="13">
    <location>
        <position position="226"/>
    </location>
    <ligand>
        <name>Ca(2+)</name>
        <dbReference type="ChEBI" id="CHEBI:29108"/>
        <label>2</label>
    </ligand>
</feature>
<dbReference type="SUPFAM" id="SSF50923">
    <property type="entry name" value="Hemopexin-like domain"/>
    <property type="match status" value="1"/>
</dbReference>
<evidence type="ECO:0000256" key="15">
    <source>
        <dbReference type="SAM" id="MobiDB-lite"/>
    </source>
</evidence>
<feature type="binding site" evidence="13">
    <location>
        <position position="361"/>
    </location>
    <ligand>
        <name>Ca(2+)</name>
        <dbReference type="ChEBI" id="CHEBI:29108"/>
        <label>4</label>
    </ligand>
</feature>
<evidence type="ECO:0000256" key="12">
    <source>
        <dbReference type="PIRSR" id="PIRSR621190-1"/>
    </source>
</evidence>
<dbReference type="InterPro" id="IPR021190">
    <property type="entry name" value="Pept_M10A"/>
</dbReference>
<evidence type="ECO:0000256" key="10">
    <source>
        <dbReference type="ARBA" id="ARBA00023145"/>
    </source>
</evidence>
<feature type="binding site" evidence="13">
    <location>
        <position position="233"/>
    </location>
    <ligand>
        <name>Ca(2+)</name>
        <dbReference type="ChEBI" id="CHEBI:29108"/>
        <label>1</label>
    </ligand>
</feature>
<dbReference type="GO" id="GO:0008270">
    <property type="term" value="F:zinc ion binding"/>
    <property type="evidence" value="ECO:0007669"/>
    <property type="project" value="InterPro"/>
</dbReference>
<dbReference type="EnsemblMetazoa" id="XM_038203824.1">
    <property type="protein sequence ID" value="XP_038059752.1"/>
    <property type="gene ID" value="LOC119730794"/>
</dbReference>
<feature type="binding site" evidence="13">
    <location>
        <position position="152"/>
    </location>
    <ligand>
        <name>Ca(2+)</name>
        <dbReference type="ChEBI" id="CHEBI:29108"/>
        <label>1</label>
    </ligand>
</feature>
<keyword evidence="3 13" id="KW-0479">Metal-binding</keyword>
<feature type="binding site" evidence="13">
    <location>
        <position position="205"/>
    </location>
    <ligand>
        <name>Ca(2+)</name>
        <dbReference type="ChEBI" id="CHEBI:29108"/>
        <label>3</label>
    </ligand>
</feature>
<feature type="repeat" description="Hemopexin" evidence="14">
    <location>
        <begin position="357"/>
        <end position="410"/>
    </location>
</feature>
<feature type="binding site" evidence="13">
    <location>
        <position position="363"/>
    </location>
    <ligand>
        <name>Ca(2+)</name>
        <dbReference type="ChEBI" id="CHEBI:29108"/>
        <label>5</label>
    </ligand>
</feature>
<feature type="binding site" evidence="13">
    <location>
        <position position="255"/>
    </location>
    <ligand>
        <name>Zn(2+)</name>
        <dbReference type="ChEBI" id="CHEBI:29105"/>
        <label>2</label>
        <note>catalytic</note>
    </ligand>
</feature>
<dbReference type="InterPro" id="IPR018486">
    <property type="entry name" value="Hemopexin_CS"/>
</dbReference>
<dbReference type="GO" id="GO:0030574">
    <property type="term" value="P:collagen catabolic process"/>
    <property type="evidence" value="ECO:0007669"/>
    <property type="project" value="TreeGrafter"/>
</dbReference>
<feature type="binding site" evidence="13">
    <location>
        <position position="213"/>
    </location>
    <ligand>
        <name>Zn(2+)</name>
        <dbReference type="ChEBI" id="CHEBI:29105"/>
        <label>1</label>
    </ligand>
</feature>
<feature type="binding site" evidence="13">
    <location>
        <position position="465"/>
    </location>
    <ligand>
        <name>Ca(2+)</name>
        <dbReference type="ChEBI" id="CHEBI:29108"/>
        <label>5</label>
    </ligand>
</feature>
<dbReference type="InterPro" id="IPR018487">
    <property type="entry name" value="Hemopexin-like_repeat"/>
</dbReference>
<dbReference type="PROSITE" id="PS00024">
    <property type="entry name" value="HEMOPEXIN"/>
    <property type="match status" value="1"/>
</dbReference>
<keyword evidence="18" id="KW-1185">Reference proteome</keyword>
<evidence type="ECO:0000256" key="6">
    <source>
        <dbReference type="ARBA" id="ARBA00022801"/>
    </source>
</evidence>
<dbReference type="GO" id="GO:0006508">
    <property type="term" value="P:proteolysis"/>
    <property type="evidence" value="ECO:0007669"/>
    <property type="project" value="UniProtKB-KW"/>
</dbReference>
<evidence type="ECO:0000256" key="11">
    <source>
        <dbReference type="ARBA" id="ARBA00023157"/>
    </source>
</evidence>
<feature type="repeat" description="Hemopexin" evidence="14">
    <location>
        <begin position="313"/>
        <end position="356"/>
    </location>
</feature>
<evidence type="ECO:0000256" key="1">
    <source>
        <dbReference type="ARBA" id="ARBA00010370"/>
    </source>
</evidence>
<comment type="cofactor">
    <cofactor evidence="13">
        <name>Ca(2+)</name>
        <dbReference type="ChEBI" id="CHEBI:29108"/>
    </cofactor>
    <text evidence="13">Can bind about 5 Ca(2+) ions per subunit.</text>
</comment>
<feature type="binding site" evidence="13">
    <location>
        <position position="251"/>
    </location>
    <ligand>
        <name>Zn(2+)</name>
        <dbReference type="ChEBI" id="CHEBI:29105"/>
        <label>2</label>
        <note>catalytic</note>
    </ligand>
</feature>
<dbReference type="GO" id="GO:0004222">
    <property type="term" value="F:metalloendopeptidase activity"/>
    <property type="evidence" value="ECO:0007669"/>
    <property type="project" value="InterPro"/>
</dbReference>
<keyword evidence="2" id="KW-0645">Protease</keyword>
<evidence type="ECO:0000259" key="16">
    <source>
        <dbReference type="SMART" id="SM00235"/>
    </source>
</evidence>
<dbReference type="Proteomes" id="UP000887568">
    <property type="component" value="Unplaced"/>
</dbReference>
<dbReference type="OrthoDB" id="406838at2759"/>
<keyword evidence="11" id="KW-1015">Disulfide bond</keyword>
<keyword evidence="10" id="KW-0865">Zymogen</keyword>
<evidence type="ECO:0000256" key="3">
    <source>
        <dbReference type="ARBA" id="ARBA00022723"/>
    </source>
</evidence>
<dbReference type="OMA" id="AHAFWPW"/>
<evidence type="ECO:0000256" key="9">
    <source>
        <dbReference type="ARBA" id="ARBA00023049"/>
    </source>
</evidence>
<dbReference type="InterPro" id="IPR036375">
    <property type="entry name" value="Hemopexin-like_dom_sf"/>
</dbReference>
<evidence type="ECO:0000256" key="8">
    <source>
        <dbReference type="ARBA" id="ARBA00022837"/>
    </source>
</evidence>
<feature type="repeat" description="Hemopexin" evidence="14">
    <location>
        <begin position="458"/>
        <end position="506"/>
    </location>
</feature>
<keyword evidence="8 13" id="KW-0106">Calcium</keyword>
<protein>
    <recommendedName>
        <fullName evidence="16">Peptidase metallopeptidase domain-containing protein</fullName>
    </recommendedName>
</protein>
<organism evidence="17 18">
    <name type="scientific">Patiria miniata</name>
    <name type="common">Bat star</name>
    <name type="synonym">Asterina miniata</name>
    <dbReference type="NCBI Taxonomy" id="46514"/>
    <lineage>
        <taxon>Eukaryota</taxon>
        <taxon>Metazoa</taxon>
        <taxon>Echinodermata</taxon>
        <taxon>Eleutherozoa</taxon>
        <taxon>Asterozoa</taxon>
        <taxon>Asteroidea</taxon>
        <taxon>Valvatacea</taxon>
        <taxon>Valvatida</taxon>
        <taxon>Asterinidae</taxon>
        <taxon>Patiria</taxon>
    </lineage>
</organism>
<comment type="similarity">
    <text evidence="1">Belongs to the peptidase M10A family.</text>
</comment>
<feature type="binding site" description="in inhibited form" evidence="13">
    <location>
        <position position="104"/>
    </location>
    <ligand>
        <name>Zn(2+)</name>
        <dbReference type="ChEBI" id="CHEBI:29105"/>
        <label>2</label>
        <note>catalytic</note>
    </ligand>
</feature>
<feature type="domain" description="Peptidase metallopeptidase" evidence="16">
    <location>
        <begin position="131"/>
        <end position="296"/>
    </location>
</feature>
<dbReference type="CDD" id="cd04278">
    <property type="entry name" value="ZnMc_MMP"/>
    <property type="match status" value="1"/>
</dbReference>
<proteinExistence type="inferred from homology"/>
<feature type="binding site" evidence="13">
    <location>
        <position position="198"/>
    </location>
    <ligand>
        <name>Zn(2+)</name>
        <dbReference type="ChEBI" id="CHEBI:29105"/>
        <label>1</label>
    </ligand>
</feature>
<dbReference type="PANTHER" id="PTHR10201:SF291">
    <property type="entry name" value="MATRIX METALLOPROTEINASE 1, ISOFORM C-RELATED"/>
    <property type="match status" value="1"/>
</dbReference>
<dbReference type="SMART" id="SM00235">
    <property type="entry name" value="ZnMc"/>
    <property type="match status" value="1"/>
</dbReference>
<feature type="binding site" evidence="13">
    <location>
        <position position="233"/>
    </location>
    <ligand>
        <name>Ca(2+)</name>
        <dbReference type="ChEBI" id="CHEBI:29108"/>
        <label>3</label>
    </ligand>
</feature>
<dbReference type="Gene3D" id="3.40.390.10">
    <property type="entry name" value="Collagenase (Catalytic Domain)"/>
    <property type="match status" value="1"/>
</dbReference>
<dbReference type="InterPro" id="IPR033739">
    <property type="entry name" value="M10A_MMP"/>
</dbReference>
<evidence type="ECO:0000256" key="14">
    <source>
        <dbReference type="PROSITE-ProRule" id="PRU01011"/>
    </source>
</evidence>
<keyword evidence="7 13" id="KW-0862">Zinc</keyword>
<dbReference type="InterPro" id="IPR036365">
    <property type="entry name" value="PGBD-like_sf"/>
</dbReference>
<dbReference type="Pfam" id="PF00045">
    <property type="entry name" value="Hemopexin"/>
    <property type="match status" value="3"/>
</dbReference>
<feature type="region of interest" description="Disordered" evidence="15">
    <location>
        <begin position="522"/>
        <end position="543"/>
    </location>
</feature>
<dbReference type="Pfam" id="PF00413">
    <property type="entry name" value="Peptidase_M10"/>
    <property type="match status" value="1"/>
</dbReference>
<dbReference type="CDD" id="cd00094">
    <property type="entry name" value="HX"/>
    <property type="match status" value="1"/>
</dbReference>
<feature type="active site" evidence="12">
    <location>
        <position position="252"/>
    </location>
</feature>
<dbReference type="RefSeq" id="XP_038059752.1">
    <property type="nucleotide sequence ID" value="XM_038203824.1"/>
</dbReference>
<dbReference type="SUPFAM" id="SSF55486">
    <property type="entry name" value="Metalloproteases ('zincins'), catalytic domain"/>
    <property type="match status" value="1"/>
</dbReference>
<keyword evidence="4" id="KW-0732">Signal</keyword>
<dbReference type="InterPro" id="IPR006026">
    <property type="entry name" value="Peptidase_Metallo"/>
</dbReference>
<evidence type="ECO:0000256" key="7">
    <source>
        <dbReference type="ARBA" id="ARBA00022833"/>
    </source>
</evidence>
<keyword evidence="6" id="KW-0378">Hydrolase</keyword>
<dbReference type="Gene3D" id="2.110.10.10">
    <property type="entry name" value="Hemopexin-like domain"/>
    <property type="match status" value="1"/>
</dbReference>
<keyword evidence="5" id="KW-0677">Repeat</keyword>
<evidence type="ECO:0000256" key="5">
    <source>
        <dbReference type="ARBA" id="ARBA00022737"/>
    </source>
</evidence>
<dbReference type="InterPro" id="IPR000585">
    <property type="entry name" value="Hemopexin-like_dom"/>
</dbReference>
<feature type="binding site" evidence="13">
    <location>
        <position position="186"/>
    </location>
    <ligand>
        <name>Ca(2+)</name>
        <dbReference type="ChEBI" id="CHEBI:29108"/>
        <label>2</label>
    </ligand>
</feature>
<evidence type="ECO:0000256" key="13">
    <source>
        <dbReference type="PIRSR" id="PIRSR621190-2"/>
    </source>
</evidence>
<dbReference type="PRINTS" id="PR00138">
    <property type="entry name" value="MATRIXIN"/>
</dbReference>
<evidence type="ECO:0000256" key="2">
    <source>
        <dbReference type="ARBA" id="ARBA00022670"/>
    </source>
</evidence>
<feature type="binding site" evidence="13">
    <location>
        <position position="200"/>
    </location>
    <ligand>
        <name>Zn(2+)</name>
        <dbReference type="ChEBI" id="CHEBI:29105"/>
        <label>1</label>
    </ligand>
</feature>
<feature type="binding site" evidence="13">
    <location>
        <position position="228"/>
    </location>
    <ligand>
        <name>Zn(2+)</name>
        <dbReference type="ChEBI" id="CHEBI:29105"/>
        <label>1</label>
    </ligand>
</feature>
<name>A0A914A7B1_PATMI</name>
<dbReference type="PROSITE" id="PS51642">
    <property type="entry name" value="HEMOPEXIN_2"/>
    <property type="match status" value="3"/>
</dbReference>
<evidence type="ECO:0000256" key="4">
    <source>
        <dbReference type="ARBA" id="ARBA00022729"/>
    </source>
</evidence>
<feature type="binding site" evidence="13">
    <location>
        <position position="230"/>
    </location>
    <ligand>
        <name>Ca(2+)</name>
        <dbReference type="ChEBI" id="CHEBI:29108"/>
        <label>3</label>
    </ligand>
</feature>
<dbReference type="InterPro" id="IPR001818">
    <property type="entry name" value="Pept_M10_metallopeptidase"/>
</dbReference>
<feature type="binding site" evidence="13">
    <location>
        <position position="269"/>
    </location>
    <ligand>
        <name>Zn(2+)</name>
        <dbReference type="ChEBI" id="CHEBI:29105"/>
        <label>2</label>
        <note>catalytic</note>
    </ligand>
</feature>
<dbReference type="PANTHER" id="PTHR10201">
    <property type="entry name" value="MATRIX METALLOPROTEINASE"/>
    <property type="match status" value="1"/>
</dbReference>
<evidence type="ECO:0000313" key="17">
    <source>
        <dbReference type="EnsemblMetazoa" id="XP_038059752.1"/>
    </source>
</evidence>
<dbReference type="SMART" id="SM00120">
    <property type="entry name" value="HX"/>
    <property type="match status" value="4"/>
</dbReference>
<dbReference type="GeneID" id="119730794"/>
<dbReference type="InterPro" id="IPR024079">
    <property type="entry name" value="MetalloPept_cat_dom_sf"/>
</dbReference>
<feature type="binding site" evidence="13">
    <location>
        <position position="206"/>
    </location>
    <ligand>
        <name>Ca(2+)</name>
        <dbReference type="ChEBI" id="CHEBI:29108"/>
        <label>3</label>
    </ligand>
</feature>
<dbReference type="AlphaFoldDB" id="A0A914A7B1"/>
<keyword evidence="9" id="KW-0482">Metalloprotease</keyword>
<dbReference type="GO" id="GO:0031012">
    <property type="term" value="C:extracellular matrix"/>
    <property type="evidence" value="ECO:0007669"/>
    <property type="project" value="InterPro"/>
</dbReference>